<evidence type="ECO:0000313" key="1">
    <source>
        <dbReference type="Proteomes" id="UP000322000"/>
    </source>
</evidence>
<evidence type="ECO:0000313" key="2">
    <source>
        <dbReference type="RefSeq" id="XP_026746148.1"/>
    </source>
</evidence>
<keyword evidence="1" id="KW-1185">Reference proteome</keyword>
<organism evidence="1 2">
    <name type="scientific">Trichoplusia ni</name>
    <name type="common">Cabbage looper</name>
    <dbReference type="NCBI Taxonomy" id="7111"/>
    <lineage>
        <taxon>Eukaryota</taxon>
        <taxon>Metazoa</taxon>
        <taxon>Ecdysozoa</taxon>
        <taxon>Arthropoda</taxon>
        <taxon>Hexapoda</taxon>
        <taxon>Insecta</taxon>
        <taxon>Pterygota</taxon>
        <taxon>Neoptera</taxon>
        <taxon>Endopterygota</taxon>
        <taxon>Lepidoptera</taxon>
        <taxon>Glossata</taxon>
        <taxon>Ditrysia</taxon>
        <taxon>Noctuoidea</taxon>
        <taxon>Noctuidae</taxon>
        <taxon>Plusiinae</taxon>
        <taxon>Trichoplusia</taxon>
    </lineage>
</organism>
<dbReference type="PANTHER" id="PTHR47331">
    <property type="entry name" value="PHD-TYPE DOMAIN-CONTAINING PROTEIN"/>
    <property type="match status" value="1"/>
</dbReference>
<dbReference type="AlphaFoldDB" id="A0A7E5WZ46"/>
<name>A0A7E5WZ46_TRINI</name>
<dbReference type="GeneID" id="113507492"/>
<reference evidence="2" key="1">
    <citation type="submission" date="2025-08" db="UniProtKB">
        <authorList>
            <consortium name="RefSeq"/>
        </authorList>
    </citation>
    <scope>IDENTIFICATION</scope>
</reference>
<dbReference type="RefSeq" id="XP_026746148.1">
    <property type="nucleotide sequence ID" value="XM_026890347.1"/>
</dbReference>
<dbReference type="Proteomes" id="UP000322000">
    <property type="component" value="Unplaced"/>
</dbReference>
<protein>
    <submittedName>
        <fullName evidence="2">Uncharacterized protein LOC113507492</fullName>
    </submittedName>
</protein>
<dbReference type="PANTHER" id="PTHR47331:SF5">
    <property type="entry name" value="RIBONUCLEASE H"/>
    <property type="match status" value="1"/>
</dbReference>
<dbReference type="KEGG" id="tnl:113507492"/>
<dbReference type="InterPro" id="IPR005312">
    <property type="entry name" value="DUF1759"/>
</dbReference>
<sequence>MAKLEEILEILEDLYDLIVKFKTNYKKSPKPRITKGFLETRIQSLEDYWKSFKEAHQSLIKITSKEERKTIKHFKEENYSKCEEIYLDLKSDMADAFELFTTKTEALSQYTDASSHSPKKGGSYTTEVKLPRMVLPTYSGSYQDWQPFEDTFKALIHTNKSLSNVQKLHYLKSCLEGEAKNTIKHIQVTEHNYEEAWSVLRNRYSNKRLIVNATLKRLFSFRKINSQSPGQLKYVIDGTKECLNSLKSMNISTITWDSIIIYLTVQKLDADTHKEWETHVSQEFQTDLPTLQNFTNFLENKIQTLEVTFQASSITQRTNKERTFHTSSTQVICKFCNGEHILCHCKEFAKLDPQKRSEVVKTN</sequence>
<accession>A0A7E5WZ46</accession>
<dbReference type="Pfam" id="PF03564">
    <property type="entry name" value="DUF1759"/>
    <property type="match status" value="1"/>
</dbReference>
<gene>
    <name evidence="2" type="primary">LOC113507492</name>
</gene>
<dbReference type="OrthoDB" id="5984724at2759"/>
<proteinExistence type="predicted"/>
<dbReference type="InParanoid" id="A0A7E5WZ46"/>